<proteinExistence type="predicted"/>
<keyword evidence="2" id="KW-1185">Reference proteome</keyword>
<organism evidence="1 2">
    <name type="scientific">Genlisea aurea</name>
    <dbReference type="NCBI Taxonomy" id="192259"/>
    <lineage>
        <taxon>Eukaryota</taxon>
        <taxon>Viridiplantae</taxon>
        <taxon>Streptophyta</taxon>
        <taxon>Embryophyta</taxon>
        <taxon>Tracheophyta</taxon>
        <taxon>Spermatophyta</taxon>
        <taxon>Magnoliopsida</taxon>
        <taxon>eudicotyledons</taxon>
        <taxon>Gunneridae</taxon>
        <taxon>Pentapetalae</taxon>
        <taxon>asterids</taxon>
        <taxon>lamiids</taxon>
        <taxon>Lamiales</taxon>
        <taxon>Lentibulariaceae</taxon>
        <taxon>Genlisea</taxon>
    </lineage>
</organism>
<sequence length="57" mass="6597">EERELERQVAAGSCPYCGGRVVALAVERRWRFCFLPVGFVIKRKFICSNCSRNLVLY</sequence>
<dbReference type="PANTHER" id="PTHR33320:SF30">
    <property type="entry name" value="OS04G0606200 PROTEIN"/>
    <property type="match status" value="1"/>
</dbReference>
<evidence type="ECO:0008006" key="3">
    <source>
        <dbReference type="Google" id="ProtNLM"/>
    </source>
</evidence>
<dbReference type="EMBL" id="AUSU01007899">
    <property type="protein sequence ID" value="EPS60012.1"/>
    <property type="molecule type" value="Genomic_DNA"/>
</dbReference>
<feature type="non-terminal residue" evidence="1">
    <location>
        <position position="57"/>
    </location>
</feature>
<dbReference type="OrthoDB" id="610577at2759"/>
<evidence type="ECO:0000313" key="1">
    <source>
        <dbReference type="EMBL" id="EPS60012.1"/>
    </source>
</evidence>
<protein>
    <recommendedName>
        <fullName evidence="3">Zinc-ribbon 15 domain-containing protein</fullName>
    </recommendedName>
</protein>
<dbReference type="Proteomes" id="UP000015453">
    <property type="component" value="Unassembled WGS sequence"/>
</dbReference>
<dbReference type="PANTHER" id="PTHR33320">
    <property type="entry name" value="METHIONYL-TRNA SYNTHETASE"/>
    <property type="match status" value="1"/>
</dbReference>
<feature type="non-terminal residue" evidence="1">
    <location>
        <position position="1"/>
    </location>
</feature>
<dbReference type="AlphaFoldDB" id="S8DKH9"/>
<name>S8DKH9_9LAMI</name>
<accession>S8DKH9</accession>
<gene>
    <name evidence="1" type="ORF">M569_14793</name>
</gene>
<reference evidence="1 2" key="1">
    <citation type="journal article" date="2013" name="BMC Genomics">
        <title>The miniature genome of a carnivorous plant Genlisea aurea contains a low number of genes and short non-coding sequences.</title>
        <authorList>
            <person name="Leushkin E.V."/>
            <person name="Sutormin R.A."/>
            <person name="Nabieva E.R."/>
            <person name="Penin A.A."/>
            <person name="Kondrashov A.S."/>
            <person name="Logacheva M.D."/>
        </authorList>
    </citation>
    <scope>NUCLEOTIDE SEQUENCE [LARGE SCALE GENOMIC DNA]</scope>
</reference>
<evidence type="ECO:0000313" key="2">
    <source>
        <dbReference type="Proteomes" id="UP000015453"/>
    </source>
</evidence>
<comment type="caution">
    <text evidence="1">The sequence shown here is derived from an EMBL/GenBank/DDBJ whole genome shotgun (WGS) entry which is preliminary data.</text>
</comment>